<sequence>MDTENETKPVDTEQSEVQPEQAESAPEVDYKAKYEETLKHSREWEKRAKANKDAAGELEKLQSQLAEKAERADNLQKQLDDMNARTAMRELKERVSGEVNVPAELLPDGDEDAMRDYASRLGAWAKSLPSLPVTDQTGTPSHQSKNKDERAFLSDLFHK</sequence>
<feature type="region of interest" description="Disordered" evidence="2">
    <location>
        <begin position="125"/>
        <end position="159"/>
    </location>
</feature>
<dbReference type="AlphaFoldDB" id="A0A261F2F0"/>
<reference evidence="3 4" key="1">
    <citation type="journal article" date="2017" name="BMC Genomics">
        <title>Comparative genomic and phylogenomic analyses of the Bifidobacteriaceae family.</title>
        <authorList>
            <person name="Lugli G.A."/>
            <person name="Milani C."/>
            <person name="Turroni F."/>
            <person name="Duranti S."/>
            <person name="Mancabelli L."/>
            <person name="Mangifesta M."/>
            <person name="Ferrario C."/>
            <person name="Modesto M."/>
            <person name="Mattarelli P."/>
            <person name="Jiri K."/>
            <person name="van Sinderen D."/>
            <person name="Ventura M."/>
        </authorList>
    </citation>
    <scope>NUCLEOTIDE SEQUENCE [LARGE SCALE GENOMIC DNA]</scope>
    <source>
        <strain evidence="3 4">DSM 24762</strain>
    </source>
</reference>
<name>A0A261F2F0_9BIFI</name>
<keyword evidence="1" id="KW-0175">Coiled coil</keyword>
<keyword evidence="4" id="KW-1185">Reference proteome</keyword>
<feature type="region of interest" description="Disordered" evidence="2">
    <location>
        <begin position="1"/>
        <end position="31"/>
    </location>
</feature>
<evidence type="ECO:0000256" key="2">
    <source>
        <dbReference type="SAM" id="MobiDB-lite"/>
    </source>
</evidence>
<comment type="caution">
    <text evidence="3">The sequence shown here is derived from an EMBL/GenBank/DDBJ whole genome shotgun (WGS) entry which is preliminary data.</text>
</comment>
<dbReference type="Proteomes" id="UP000243657">
    <property type="component" value="Unassembled WGS sequence"/>
</dbReference>
<gene>
    <name evidence="3" type="ORF">ALMA_1398</name>
</gene>
<evidence type="ECO:0000313" key="4">
    <source>
        <dbReference type="Proteomes" id="UP000243657"/>
    </source>
</evidence>
<dbReference type="RefSeq" id="WP_094727060.1">
    <property type="nucleotide sequence ID" value="NZ_JBHLWS010000001.1"/>
</dbReference>
<accession>A0A261F2F0</accession>
<evidence type="ECO:0000313" key="3">
    <source>
        <dbReference type="EMBL" id="OZG53096.1"/>
    </source>
</evidence>
<organism evidence="3 4">
    <name type="scientific">Alloscardovia macacae</name>
    <dbReference type="NCBI Taxonomy" id="1160091"/>
    <lineage>
        <taxon>Bacteria</taxon>
        <taxon>Bacillati</taxon>
        <taxon>Actinomycetota</taxon>
        <taxon>Actinomycetes</taxon>
        <taxon>Bifidobacteriales</taxon>
        <taxon>Bifidobacteriaceae</taxon>
        <taxon>Alloscardovia</taxon>
    </lineage>
</organism>
<proteinExistence type="predicted"/>
<dbReference type="EMBL" id="MWWT01000009">
    <property type="protein sequence ID" value="OZG53096.1"/>
    <property type="molecule type" value="Genomic_DNA"/>
</dbReference>
<feature type="coiled-coil region" evidence="1">
    <location>
        <begin position="51"/>
        <end position="85"/>
    </location>
</feature>
<feature type="compositionally biased region" description="Basic and acidic residues" evidence="2">
    <location>
        <begin position="145"/>
        <end position="159"/>
    </location>
</feature>
<protein>
    <submittedName>
        <fullName evidence="3">Heavy metal transporter</fullName>
    </submittedName>
</protein>
<evidence type="ECO:0000256" key="1">
    <source>
        <dbReference type="SAM" id="Coils"/>
    </source>
</evidence>
<feature type="compositionally biased region" description="Polar residues" evidence="2">
    <location>
        <begin position="133"/>
        <end position="143"/>
    </location>
</feature>
<feature type="compositionally biased region" description="Basic and acidic residues" evidence="2">
    <location>
        <begin position="1"/>
        <end position="11"/>
    </location>
</feature>